<dbReference type="EMBL" id="CP053697">
    <property type="protein sequence ID" value="QKE65535.1"/>
    <property type="molecule type" value="Genomic_DNA"/>
</dbReference>
<dbReference type="SUPFAM" id="SSF81901">
    <property type="entry name" value="HCP-like"/>
    <property type="match status" value="1"/>
</dbReference>
<accession>A0A6M8G9N7</accession>
<feature type="signal peptide" evidence="1">
    <location>
        <begin position="1"/>
        <end position="21"/>
    </location>
</feature>
<dbReference type="AlphaFoldDB" id="A0A6M8G9N7"/>
<sequence length="441" mass="48137">MTRTLPLSLLLAALAASSAQAASLQQIEYRLHQDPQADVEADLRLLAGRGDRASMQLLADVLAGSADQARQQEAVALYQAAFADGQGQLGALVALANFSERQANGLEAQRGFFQAAVQRFPATRDPNSVQVSLDLFLVYPELYQPAQVRELIALHQRACTSTCAAPLYRARLAEQQGQRALADNLYLSALRSDARAVDRYYQFLGEQQDELFPARVSSLLGQIDQLPVAVVQAIGSLLSGIPREHDPQVMQWLDNAIARHADQALVSKASYMMSAPQTYSAEEVFALIDQVELTRPQEGRALRASAYMVRGWSSLDPFKAQDIIQGLLAEGYQNAYLNLGELYSMGGLDEVDQAKAIETYRILAARGVPSAYYRIATLYGGGKGICHDKVKAYAYAKIAVDGGELGARKFLKELEAQISQEQLSQALQARSGIIREIEAAL</sequence>
<evidence type="ECO:0000313" key="3">
    <source>
        <dbReference type="Proteomes" id="UP000501379"/>
    </source>
</evidence>
<dbReference type="KEGG" id="pcam:HNE05_19955"/>
<dbReference type="InterPro" id="IPR006597">
    <property type="entry name" value="Sel1-like"/>
</dbReference>
<name>A0A6M8G9N7_9GAMM</name>
<dbReference type="Gene3D" id="1.25.40.10">
    <property type="entry name" value="Tetratricopeptide repeat domain"/>
    <property type="match status" value="1"/>
</dbReference>
<dbReference type="Proteomes" id="UP000501379">
    <property type="component" value="Chromosome"/>
</dbReference>
<keyword evidence="1" id="KW-0732">Signal</keyword>
<protein>
    <submittedName>
        <fullName evidence="2">Sel1 repeat family protein</fullName>
    </submittedName>
</protein>
<proteinExistence type="predicted"/>
<organism evidence="2 3">
    <name type="scientific">Aquipseudomonas campi</name>
    <dbReference type="NCBI Taxonomy" id="2731681"/>
    <lineage>
        <taxon>Bacteria</taxon>
        <taxon>Pseudomonadati</taxon>
        <taxon>Pseudomonadota</taxon>
        <taxon>Gammaproteobacteria</taxon>
        <taxon>Pseudomonadales</taxon>
        <taxon>Pseudomonadaceae</taxon>
        <taxon>Aquipseudomonas</taxon>
    </lineage>
</organism>
<keyword evidence="3" id="KW-1185">Reference proteome</keyword>
<reference evidence="2" key="1">
    <citation type="submission" date="2020-07" db="EMBL/GenBank/DDBJ databases">
        <title>Nitrate ammonifying Pseudomonas campi sp. nov. isolated from German agricultural grassland.</title>
        <authorList>
            <person name="Timsy T."/>
            <person name="Ulrich A."/>
            <person name="Spanner T."/>
            <person name="Foesel B."/>
            <person name="Kolb S."/>
            <person name="Horn M.A."/>
            <person name="Behrendt U."/>
        </authorList>
    </citation>
    <scope>NUCLEOTIDE SEQUENCE</scope>
    <source>
        <strain evidence="2">S1-A32-2</strain>
    </source>
</reference>
<dbReference type="InterPro" id="IPR011990">
    <property type="entry name" value="TPR-like_helical_dom_sf"/>
</dbReference>
<feature type="chain" id="PRO_5026814677" evidence="1">
    <location>
        <begin position="22"/>
        <end position="441"/>
    </location>
</feature>
<gene>
    <name evidence="2" type="ORF">HNE05_19955</name>
</gene>
<evidence type="ECO:0000256" key="1">
    <source>
        <dbReference type="SAM" id="SignalP"/>
    </source>
</evidence>
<dbReference type="SMART" id="SM00671">
    <property type="entry name" value="SEL1"/>
    <property type="match status" value="2"/>
</dbReference>
<evidence type="ECO:0000313" key="2">
    <source>
        <dbReference type="EMBL" id="QKE65535.1"/>
    </source>
</evidence>
<dbReference type="RefSeq" id="WP_173211498.1">
    <property type="nucleotide sequence ID" value="NZ_CP053697.2"/>
</dbReference>